<protein>
    <recommendedName>
        <fullName evidence="6">FAD-binding domain-containing protein</fullName>
    </recommendedName>
</protein>
<dbReference type="Proteomes" id="UP000316270">
    <property type="component" value="Chromosome 14"/>
</dbReference>
<organism evidence="7 8">
    <name type="scientific">Venturia effusa</name>
    <dbReference type="NCBI Taxonomy" id="50376"/>
    <lineage>
        <taxon>Eukaryota</taxon>
        <taxon>Fungi</taxon>
        <taxon>Dikarya</taxon>
        <taxon>Ascomycota</taxon>
        <taxon>Pezizomycotina</taxon>
        <taxon>Dothideomycetes</taxon>
        <taxon>Pleosporomycetidae</taxon>
        <taxon>Venturiales</taxon>
        <taxon>Venturiaceae</taxon>
        <taxon>Venturia</taxon>
    </lineage>
</organism>
<dbReference type="GO" id="GO:0004497">
    <property type="term" value="F:monooxygenase activity"/>
    <property type="evidence" value="ECO:0007669"/>
    <property type="project" value="UniProtKB-KW"/>
</dbReference>
<dbReference type="PANTHER" id="PTHR13789:SF306">
    <property type="entry name" value="HYDROXYLASE, PUTATIVE-RELATED"/>
    <property type="match status" value="1"/>
</dbReference>
<keyword evidence="5" id="KW-0503">Monooxygenase</keyword>
<name>A0A517LK08_9PEZI</name>
<dbReference type="InterPro" id="IPR050493">
    <property type="entry name" value="FAD-dep_Monooxygenase_BioMet"/>
</dbReference>
<feature type="domain" description="FAD-binding" evidence="6">
    <location>
        <begin position="2"/>
        <end position="352"/>
    </location>
</feature>
<dbReference type="Gene3D" id="3.50.50.60">
    <property type="entry name" value="FAD/NAD(P)-binding domain"/>
    <property type="match status" value="1"/>
</dbReference>
<dbReference type="OrthoDB" id="16820at2759"/>
<evidence type="ECO:0000313" key="7">
    <source>
        <dbReference type="EMBL" id="QDS75985.1"/>
    </source>
</evidence>
<reference evidence="7 8" key="1">
    <citation type="submission" date="2019-07" db="EMBL/GenBank/DDBJ databases">
        <title>Finished genome of Venturia effusa.</title>
        <authorList>
            <person name="Young C.A."/>
            <person name="Cox M.P."/>
            <person name="Ganley A.R.D."/>
            <person name="David W.J."/>
        </authorList>
    </citation>
    <scope>NUCLEOTIDE SEQUENCE [LARGE SCALE GENOMIC DNA]</scope>
    <source>
        <strain evidence="8">albino</strain>
    </source>
</reference>
<dbReference type="EMBL" id="CP042198">
    <property type="protein sequence ID" value="QDS75985.1"/>
    <property type="molecule type" value="Genomic_DNA"/>
</dbReference>
<dbReference type="InterPro" id="IPR036188">
    <property type="entry name" value="FAD/NAD-bd_sf"/>
</dbReference>
<keyword evidence="3" id="KW-0274">FAD</keyword>
<dbReference type="Pfam" id="PF01494">
    <property type="entry name" value="FAD_binding_3"/>
    <property type="match status" value="1"/>
</dbReference>
<proteinExistence type="inferred from homology"/>
<evidence type="ECO:0000259" key="6">
    <source>
        <dbReference type="Pfam" id="PF01494"/>
    </source>
</evidence>
<keyword evidence="4" id="KW-0560">Oxidoreductase</keyword>
<dbReference type="SUPFAM" id="SSF51905">
    <property type="entry name" value="FAD/NAD(P)-binding domain"/>
    <property type="match status" value="1"/>
</dbReference>
<keyword evidence="2" id="KW-0285">Flavoprotein</keyword>
<dbReference type="PRINTS" id="PR00420">
    <property type="entry name" value="RNGMNOXGNASE"/>
</dbReference>
<comment type="similarity">
    <text evidence="1">Belongs to the paxM FAD-dependent monooxygenase family.</text>
</comment>
<dbReference type="InterPro" id="IPR002938">
    <property type="entry name" value="FAD-bd"/>
</dbReference>
<keyword evidence="8" id="KW-1185">Reference proteome</keyword>
<evidence type="ECO:0000256" key="2">
    <source>
        <dbReference type="ARBA" id="ARBA00022630"/>
    </source>
</evidence>
<evidence type="ECO:0000313" key="8">
    <source>
        <dbReference type="Proteomes" id="UP000316270"/>
    </source>
</evidence>
<dbReference type="AlphaFoldDB" id="A0A517LK08"/>
<dbReference type="PANTHER" id="PTHR13789">
    <property type="entry name" value="MONOOXYGENASE"/>
    <property type="match status" value="1"/>
</dbReference>
<sequence length="442" mass="48305">MEIIIVGAGIGGLSHALSLSLAGHRVIVLESASALAEIGAGVQMTPCATRSFWKWGLASDITASSALPESFNVLRDSDGELLGKVPFAPFKEQYGAPYVTIHRAEIHRILHKHTVRAGAEIRLGSRVIHYDFDGGVVHLANGERLEADLVVAADGINSMARKTFLPELEDGLEKTGWAAYRVVVPVDRIKANPITAHVVDRHGCNCWVGDQHCFMSYLVKNSSVLNLVLSHPDDVDAAGWTSEQYAAEFKRLFSHWDPAVSALLDMTEPFPQNWPVLQVKPLPAWKSNSGRFVLVGDAAHAMAFYLSMGVSLAVEDAESLTACLELMDGRNTNLQQAMSIFEAVRKPRAEAVSAASLHAGYILQLSPGTAQDIRNSALASDGASIGLLKDEHFYKHKMSYGIADKQIRDWCYSYDVVAAVEKEWQRSQEESHASHIALSSKY</sequence>
<evidence type="ECO:0000256" key="1">
    <source>
        <dbReference type="ARBA" id="ARBA00007992"/>
    </source>
</evidence>
<evidence type="ECO:0000256" key="3">
    <source>
        <dbReference type="ARBA" id="ARBA00022827"/>
    </source>
</evidence>
<dbReference type="STRING" id="50376.A0A517LK08"/>
<gene>
    <name evidence="7" type="ORF">FKW77_004279</name>
</gene>
<evidence type="ECO:0000256" key="5">
    <source>
        <dbReference type="ARBA" id="ARBA00023033"/>
    </source>
</evidence>
<accession>A0A517LK08</accession>
<evidence type="ECO:0000256" key="4">
    <source>
        <dbReference type="ARBA" id="ARBA00023002"/>
    </source>
</evidence>
<dbReference type="SUPFAM" id="SSF54373">
    <property type="entry name" value="FAD-linked reductases, C-terminal domain"/>
    <property type="match status" value="1"/>
</dbReference>
<dbReference type="GO" id="GO:0071949">
    <property type="term" value="F:FAD binding"/>
    <property type="evidence" value="ECO:0007669"/>
    <property type="project" value="InterPro"/>
</dbReference>